<feature type="region of interest" description="Disordered" evidence="1">
    <location>
        <begin position="89"/>
        <end position="117"/>
    </location>
</feature>
<accession>A0A8S1LLQ4</accession>
<evidence type="ECO:0000313" key="3">
    <source>
        <dbReference type="Proteomes" id="UP000688137"/>
    </source>
</evidence>
<dbReference type="EMBL" id="CAJJDM010000041">
    <property type="protein sequence ID" value="CAD8068687.1"/>
    <property type="molecule type" value="Genomic_DNA"/>
</dbReference>
<keyword evidence="3" id="KW-1185">Reference proteome</keyword>
<feature type="compositionally biased region" description="Polar residues" evidence="1">
    <location>
        <begin position="106"/>
        <end position="117"/>
    </location>
</feature>
<reference evidence="2" key="1">
    <citation type="submission" date="2021-01" db="EMBL/GenBank/DDBJ databases">
        <authorList>
            <consortium name="Genoscope - CEA"/>
            <person name="William W."/>
        </authorList>
    </citation>
    <scope>NUCLEOTIDE SEQUENCE</scope>
</reference>
<organism evidence="2 3">
    <name type="scientific">Paramecium primaurelia</name>
    <dbReference type="NCBI Taxonomy" id="5886"/>
    <lineage>
        <taxon>Eukaryota</taxon>
        <taxon>Sar</taxon>
        <taxon>Alveolata</taxon>
        <taxon>Ciliophora</taxon>
        <taxon>Intramacronucleata</taxon>
        <taxon>Oligohymenophorea</taxon>
        <taxon>Peniculida</taxon>
        <taxon>Parameciidae</taxon>
        <taxon>Paramecium</taxon>
    </lineage>
</organism>
<evidence type="ECO:0000256" key="1">
    <source>
        <dbReference type="SAM" id="MobiDB-lite"/>
    </source>
</evidence>
<name>A0A8S1LLQ4_PARPR</name>
<evidence type="ECO:0000313" key="2">
    <source>
        <dbReference type="EMBL" id="CAD8068687.1"/>
    </source>
</evidence>
<dbReference type="OMA" id="QITVEFQ"/>
<proteinExistence type="predicted"/>
<sequence length="238" mass="27748">MNKGQSPRRDHSPNFFYNITNDNYMYKRSTDTQQTDLNCMTKQARNYVNNANITNSPKPAGSPSRMNFTMQNKYFHQSNIFDGVQQTKEYKQPEQPLKEKQRDNKSPSILNGAQINKNYNCTSGKSQPIINKSKQITVEFQTDNNNFDTLDLKRSLLKQGIQISDIQMKNPINSGRTKNIGNITVKGDEEKLSILHQELEKVGLKTHDKPNNYYKQQADHSWVLQKQKYDKIEYFKNR</sequence>
<feature type="compositionally biased region" description="Basic and acidic residues" evidence="1">
    <location>
        <begin position="89"/>
        <end position="105"/>
    </location>
</feature>
<comment type="caution">
    <text evidence="2">The sequence shown here is derived from an EMBL/GenBank/DDBJ whole genome shotgun (WGS) entry which is preliminary data.</text>
</comment>
<protein>
    <submittedName>
        <fullName evidence="2">Uncharacterized protein</fullName>
    </submittedName>
</protein>
<gene>
    <name evidence="2" type="ORF">PPRIM_AZ9-3.1.T0420284</name>
</gene>
<dbReference type="Proteomes" id="UP000688137">
    <property type="component" value="Unassembled WGS sequence"/>
</dbReference>
<dbReference type="AlphaFoldDB" id="A0A8S1LLQ4"/>